<accession>A0ACC0CSS1</accession>
<dbReference type="EMBL" id="MU394351">
    <property type="protein sequence ID" value="KAI6083469.1"/>
    <property type="molecule type" value="Genomic_DNA"/>
</dbReference>
<name>A0ACC0CSS1_9PEZI</name>
<protein>
    <submittedName>
        <fullName evidence="1">Uncharacterized protein</fullName>
    </submittedName>
</protein>
<gene>
    <name evidence="1" type="ORF">F4821DRAFT_262853</name>
</gene>
<comment type="caution">
    <text evidence="1">The sequence shown here is derived from an EMBL/GenBank/DDBJ whole genome shotgun (WGS) entry which is preliminary data.</text>
</comment>
<evidence type="ECO:0000313" key="1">
    <source>
        <dbReference type="EMBL" id="KAI6083469.1"/>
    </source>
</evidence>
<evidence type="ECO:0000313" key="2">
    <source>
        <dbReference type="Proteomes" id="UP001497680"/>
    </source>
</evidence>
<proteinExistence type="predicted"/>
<sequence length="151" mass="16462">MVNTMKLISIVLSGALPTVFAGDLYAINHCSFDVWCWGAKNDGTDSPVELTTANGGIYKSPLRANNDNMGSVVKCSMNSDRSQPFQMELAVQNGRSWFDLSAIDGDPFLPFTRHGDVSGQCVLHCDPGSSSCEYPVQVDCETQEDAWLALY</sequence>
<reference evidence="1 2" key="1">
    <citation type="journal article" date="2022" name="New Phytol.">
        <title>Ecological generalism drives hyperdiversity of secondary metabolite gene clusters in xylarialean endophytes.</title>
        <authorList>
            <person name="Franco M.E.E."/>
            <person name="Wisecaver J.H."/>
            <person name="Arnold A.E."/>
            <person name="Ju Y.M."/>
            <person name="Slot J.C."/>
            <person name="Ahrendt S."/>
            <person name="Moore L.P."/>
            <person name="Eastman K.E."/>
            <person name="Scott K."/>
            <person name="Konkel Z."/>
            <person name="Mondo S.J."/>
            <person name="Kuo A."/>
            <person name="Hayes R.D."/>
            <person name="Haridas S."/>
            <person name="Andreopoulos B."/>
            <person name="Riley R."/>
            <person name="LaButti K."/>
            <person name="Pangilinan J."/>
            <person name="Lipzen A."/>
            <person name="Amirebrahimi M."/>
            <person name="Yan J."/>
            <person name="Adam C."/>
            <person name="Keymanesh K."/>
            <person name="Ng V."/>
            <person name="Louie K."/>
            <person name="Northen T."/>
            <person name="Drula E."/>
            <person name="Henrissat B."/>
            <person name="Hsieh H.M."/>
            <person name="Youens-Clark K."/>
            <person name="Lutzoni F."/>
            <person name="Miadlikowska J."/>
            <person name="Eastwood D.C."/>
            <person name="Hamelin R.C."/>
            <person name="Grigoriev I.V."/>
            <person name="U'Ren J.M."/>
        </authorList>
    </citation>
    <scope>NUCLEOTIDE SEQUENCE [LARGE SCALE GENOMIC DNA]</scope>
    <source>
        <strain evidence="1 2">ER1909</strain>
    </source>
</reference>
<keyword evidence="2" id="KW-1185">Reference proteome</keyword>
<organism evidence="1 2">
    <name type="scientific">Hypoxylon rubiginosum</name>
    <dbReference type="NCBI Taxonomy" id="110542"/>
    <lineage>
        <taxon>Eukaryota</taxon>
        <taxon>Fungi</taxon>
        <taxon>Dikarya</taxon>
        <taxon>Ascomycota</taxon>
        <taxon>Pezizomycotina</taxon>
        <taxon>Sordariomycetes</taxon>
        <taxon>Xylariomycetidae</taxon>
        <taxon>Xylariales</taxon>
        <taxon>Hypoxylaceae</taxon>
        <taxon>Hypoxylon</taxon>
    </lineage>
</organism>
<dbReference type="Proteomes" id="UP001497680">
    <property type="component" value="Unassembled WGS sequence"/>
</dbReference>